<feature type="compositionally biased region" description="Low complexity" evidence="1">
    <location>
        <begin position="162"/>
        <end position="181"/>
    </location>
</feature>
<evidence type="ECO:0000313" key="2">
    <source>
        <dbReference type="EMBL" id="MDT6988053.1"/>
    </source>
</evidence>
<feature type="region of interest" description="Disordered" evidence="1">
    <location>
        <begin position="35"/>
        <end position="57"/>
    </location>
</feature>
<proteinExistence type="predicted"/>
<evidence type="ECO:0000313" key="3">
    <source>
        <dbReference type="Proteomes" id="UP001249760"/>
    </source>
</evidence>
<comment type="caution">
    <text evidence="2">The sequence shown here is derived from an EMBL/GenBank/DDBJ whole genome shotgun (WGS) entry which is preliminary data.</text>
</comment>
<accession>A0ABU3K1H3</accession>
<dbReference type="Proteomes" id="UP001249760">
    <property type="component" value="Unassembled WGS sequence"/>
</dbReference>
<name>A0ABU3K1H3_9ACTN</name>
<protein>
    <submittedName>
        <fullName evidence="2">DciA family protein</fullName>
    </submittedName>
</protein>
<feature type="region of interest" description="Disordered" evidence="1">
    <location>
        <begin position="230"/>
        <end position="292"/>
    </location>
</feature>
<feature type="region of interest" description="Disordered" evidence="1">
    <location>
        <begin position="156"/>
        <end position="187"/>
    </location>
</feature>
<dbReference type="Pfam" id="PF05258">
    <property type="entry name" value="DciA"/>
    <property type="match status" value="1"/>
</dbReference>
<dbReference type="InterPro" id="IPR007922">
    <property type="entry name" value="DciA-like"/>
</dbReference>
<reference evidence="2 3" key="1">
    <citation type="submission" date="2023-05" db="EMBL/GenBank/DDBJ databases">
        <title>Streptomyces fuscus sp. nov., a brown-black pigment producing actinomyces isolated from dry sand of Sea duck farm.</title>
        <authorList>
            <person name="Xie J."/>
            <person name="Shen N."/>
        </authorList>
    </citation>
    <scope>NUCLEOTIDE SEQUENCE [LARGE SCALE GENOMIC DNA]</scope>
    <source>
        <strain evidence="2 3">CGMCC 4.1745</strain>
    </source>
</reference>
<sequence>MTEQTTTIDQTGSSDVPELSGIDLARVALQQARLAARNNGGEARAPRRRRATTVKRDGREPSGFAAVLQGLMADRAWELPAAGGSVLDQWPDIAGAVAPQLPHHVAAVAFHPETGQLDLRPDSPAYATQLRLITARIVATANSTVGTDAVRTVRVLPPGTAPAPRTASEAPAAAPDASQAPVKTREMGSAGFHQALAAHQAVVPPSRVDPSIAEAVERQTRAMRALSRRAFAEPEQAADDAPAPIEQAHTERRRQADASHAAALRRAHAERAAREAGMTAAVPQPTPLGKTA</sequence>
<feature type="compositionally biased region" description="Basic and acidic residues" evidence="1">
    <location>
        <begin position="248"/>
        <end position="257"/>
    </location>
</feature>
<dbReference type="EMBL" id="JASKMA010000040">
    <property type="protein sequence ID" value="MDT6988053.1"/>
    <property type="molecule type" value="Genomic_DNA"/>
</dbReference>
<gene>
    <name evidence="2" type="ORF">QNO04_31870</name>
</gene>
<dbReference type="RefSeq" id="WP_394307402.1">
    <property type="nucleotide sequence ID" value="NZ_JASKMA010000040.1"/>
</dbReference>
<evidence type="ECO:0000256" key="1">
    <source>
        <dbReference type="SAM" id="MobiDB-lite"/>
    </source>
</evidence>
<keyword evidence="3" id="KW-1185">Reference proteome</keyword>
<feature type="compositionally biased region" description="Low complexity" evidence="1">
    <location>
        <begin position="233"/>
        <end position="247"/>
    </location>
</feature>
<organism evidence="2 3">
    <name type="scientific">Streptomyces lusitanus</name>
    <dbReference type="NCBI Taxonomy" id="68232"/>
    <lineage>
        <taxon>Bacteria</taxon>
        <taxon>Bacillati</taxon>
        <taxon>Actinomycetota</taxon>
        <taxon>Actinomycetes</taxon>
        <taxon>Kitasatosporales</taxon>
        <taxon>Streptomycetaceae</taxon>
        <taxon>Streptomyces</taxon>
    </lineage>
</organism>